<feature type="signal peptide" evidence="1">
    <location>
        <begin position="1"/>
        <end position="26"/>
    </location>
</feature>
<evidence type="ECO:0000256" key="1">
    <source>
        <dbReference type="SAM" id="SignalP"/>
    </source>
</evidence>
<organism evidence="2 3">
    <name type="scientific">Tenacibaculum gallaicum</name>
    <dbReference type="NCBI Taxonomy" id="561505"/>
    <lineage>
        <taxon>Bacteria</taxon>
        <taxon>Pseudomonadati</taxon>
        <taxon>Bacteroidota</taxon>
        <taxon>Flavobacteriia</taxon>
        <taxon>Flavobacteriales</taxon>
        <taxon>Flavobacteriaceae</taxon>
        <taxon>Tenacibaculum</taxon>
    </lineage>
</organism>
<accession>A0A3E0ICC5</accession>
<evidence type="ECO:0000313" key="3">
    <source>
        <dbReference type="Proteomes" id="UP000256884"/>
    </source>
</evidence>
<protein>
    <submittedName>
        <fullName evidence="2">Uncharacterized protein DUF4302</fullName>
    </submittedName>
</protein>
<comment type="caution">
    <text evidence="2">The sequence shown here is derived from an EMBL/GenBank/DDBJ whole genome shotgun (WGS) entry which is preliminary data.</text>
</comment>
<proteinExistence type="predicted"/>
<dbReference type="OrthoDB" id="1150854at2"/>
<dbReference type="EMBL" id="QUNS01000001">
    <property type="protein sequence ID" value="REH56395.1"/>
    <property type="molecule type" value="Genomic_DNA"/>
</dbReference>
<keyword evidence="3" id="KW-1185">Reference proteome</keyword>
<sequence length="412" mass="46040">MVKKHITKIRVLLALFTLSLFITSCNENKEEELFNQSPTERMNQREKELRDLLLSSEYGWKTVYFTDNNNLGGYTFLFDFLDESKVRTIGNFNNNISPVESEYTIGLNTTTTLIFTTKSELHELSDSGNSAPLPNFGGSGYKGDFNFMYYGVENDEIVFRTSRDFVEVRFKKATAEDWADFQKYQDMKDFLNSSSGHLAYENNGTVHNFSYIGNDEIRFATNLEGNSSLDFGVGFTSSGIEISPAIDVNGTKYSEFILNETENKYTSIDGNFSISLVSSPIDMSLTWTTAARPAFSNQEFIDTFNTVKPIHDSLFPPFPLNDIYLIGGGEITFLIGSTSGVHGMSFSGVLGNKDLLAIGKLAPGRNWSLLPHLNPLVDLLVDKSPYKVQLVNPDTAILTSDGDPDFVFTIVK</sequence>
<feature type="chain" id="PRO_5017556110" evidence="1">
    <location>
        <begin position="27"/>
        <end position="412"/>
    </location>
</feature>
<dbReference type="RefSeq" id="WP_115899700.1">
    <property type="nucleotide sequence ID" value="NZ_QUNS01000001.1"/>
</dbReference>
<dbReference type="PROSITE" id="PS51257">
    <property type="entry name" value="PROKAR_LIPOPROTEIN"/>
    <property type="match status" value="1"/>
</dbReference>
<name>A0A3E0ICC5_9FLAO</name>
<dbReference type="Proteomes" id="UP000256884">
    <property type="component" value="Unassembled WGS sequence"/>
</dbReference>
<gene>
    <name evidence="2" type="ORF">C7448_101434</name>
</gene>
<dbReference type="Pfam" id="PF14135">
    <property type="entry name" value="DUF4302"/>
    <property type="match status" value="1"/>
</dbReference>
<dbReference type="InterPro" id="IPR025396">
    <property type="entry name" value="DUF4302"/>
</dbReference>
<dbReference type="AlphaFoldDB" id="A0A3E0ICC5"/>
<reference evidence="2 3" key="1">
    <citation type="submission" date="2018-08" db="EMBL/GenBank/DDBJ databases">
        <title>Genomic Encyclopedia of Type Strains, Phase IV (KMG-IV): sequencing the most valuable type-strain genomes for metagenomic binning, comparative biology and taxonomic classification.</title>
        <authorList>
            <person name="Goeker M."/>
        </authorList>
    </citation>
    <scope>NUCLEOTIDE SEQUENCE [LARGE SCALE GENOMIC DNA]</scope>
    <source>
        <strain evidence="2 3">DSM 18841</strain>
    </source>
</reference>
<evidence type="ECO:0000313" key="2">
    <source>
        <dbReference type="EMBL" id="REH56395.1"/>
    </source>
</evidence>
<keyword evidence="1" id="KW-0732">Signal</keyword>